<dbReference type="InterPro" id="IPR023696">
    <property type="entry name" value="Ureohydrolase_dom_sf"/>
</dbReference>
<dbReference type="Pfam" id="PF00491">
    <property type="entry name" value="Arginase"/>
    <property type="match status" value="1"/>
</dbReference>
<reference evidence="8" key="1">
    <citation type="submission" date="2017-09" db="EMBL/GenBank/DDBJ databases">
        <title>The Reconstruction of 2,631 Draft Metagenome-Assembled Genomes from the Global Oceans.</title>
        <authorList>
            <person name="Tully B.J."/>
            <person name="Graham E.D."/>
            <person name="Heidelberg J.F."/>
        </authorList>
    </citation>
    <scope>NUCLEOTIDE SEQUENCE [LARGE SCALE GENOMIC DNA]</scope>
</reference>
<keyword evidence="1 4" id="KW-0479">Metal-binding</keyword>
<dbReference type="AlphaFoldDB" id="A0A2D6LPM0"/>
<name>A0A2D6LPM0_9ARCH</name>
<evidence type="ECO:0000256" key="2">
    <source>
        <dbReference type="ARBA" id="ARBA00022801"/>
    </source>
</evidence>
<feature type="binding site" evidence="4">
    <location>
        <position position="68"/>
    </location>
    <ligand>
        <name>Mn(2+)</name>
        <dbReference type="ChEBI" id="CHEBI:29035"/>
        <label>1</label>
    </ligand>
</feature>
<dbReference type="PANTHER" id="PTHR43782">
    <property type="entry name" value="ARGINASE"/>
    <property type="match status" value="1"/>
</dbReference>
<sequence length="248" mass="27704">MKLVQVPSSQGSLEKNLGCELTPEILLEGKESETVDVVASDLEATDANIYSKAKEVISEKPVFVGGDHSITYSLFKAFSENFPDASLIIFDAHADCDVFFKPVSHQDLNRAVIEENLIEKERLLIIGLRKIYDVEKPFLEEHNITTISSEGIHNNFEKVKKQLQEFLSKQKNIYLSFDIDALDPSIAPGTGYKEENGLTEKESFDLLEQVLDSGKVKSADLVEINPKLDENEKTVSIGKKILEKLSSL</sequence>
<feature type="binding site" evidence="4">
    <location>
        <position position="95"/>
    </location>
    <ligand>
        <name>Mn(2+)</name>
        <dbReference type="ChEBI" id="CHEBI:29035"/>
        <label>1</label>
    </ligand>
</feature>
<dbReference type="EMBL" id="NZBD01000008">
    <property type="protein sequence ID" value="MAG18139.1"/>
    <property type="molecule type" value="Genomic_DNA"/>
</dbReference>
<proteinExistence type="inferred from homology"/>
<feature type="binding site" evidence="4">
    <location>
        <position position="178"/>
    </location>
    <ligand>
        <name>Mn(2+)</name>
        <dbReference type="ChEBI" id="CHEBI:29035"/>
        <label>1</label>
    </ligand>
</feature>
<feature type="binding site" evidence="4">
    <location>
        <position position="93"/>
    </location>
    <ligand>
        <name>Mn(2+)</name>
        <dbReference type="ChEBI" id="CHEBI:29035"/>
        <label>1</label>
    </ligand>
</feature>
<accession>A0A2D6LPM0</accession>
<dbReference type="PROSITE" id="PS01053">
    <property type="entry name" value="ARGINASE_1"/>
    <property type="match status" value="1"/>
</dbReference>
<dbReference type="Gene3D" id="3.40.800.10">
    <property type="entry name" value="Ureohydrolase domain"/>
    <property type="match status" value="1"/>
</dbReference>
<comment type="similarity">
    <text evidence="5 6">Belongs to the arginase family.</text>
</comment>
<dbReference type="PIRSF" id="PIRSF036979">
    <property type="entry name" value="Arginase"/>
    <property type="match status" value="1"/>
</dbReference>
<dbReference type="Proteomes" id="UP000226712">
    <property type="component" value="Unassembled WGS sequence"/>
</dbReference>
<dbReference type="GO" id="GO:0004053">
    <property type="term" value="F:arginase activity"/>
    <property type="evidence" value="ECO:0007669"/>
    <property type="project" value="UniProtKB-ARBA"/>
</dbReference>
<organism evidence="7 8">
    <name type="scientific">Candidatus Iainarchaeum sp</name>
    <dbReference type="NCBI Taxonomy" id="3101447"/>
    <lineage>
        <taxon>Archaea</taxon>
        <taxon>Candidatus Iainarchaeota</taxon>
        <taxon>Candidatus Iainarchaeia</taxon>
        <taxon>Candidatus Iainarchaeales</taxon>
        <taxon>Candidatus Iainarchaeaceae</taxon>
        <taxon>Candidatus Iainarchaeum</taxon>
    </lineage>
</organism>
<evidence type="ECO:0000256" key="1">
    <source>
        <dbReference type="ARBA" id="ARBA00022723"/>
    </source>
</evidence>
<dbReference type="GO" id="GO:0030145">
    <property type="term" value="F:manganese ion binding"/>
    <property type="evidence" value="ECO:0007669"/>
    <property type="project" value="TreeGrafter"/>
</dbReference>
<comment type="cofactor">
    <cofactor evidence="4">
        <name>Mn(2+)</name>
        <dbReference type="ChEBI" id="CHEBI:29035"/>
    </cofactor>
    <text evidence="4">Binds 2 manganese ions per subunit.</text>
</comment>
<dbReference type="PANTHER" id="PTHR43782:SF3">
    <property type="entry name" value="ARGINASE"/>
    <property type="match status" value="1"/>
</dbReference>
<dbReference type="GO" id="GO:0005737">
    <property type="term" value="C:cytoplasm"/>
    <property type="evidence" value="ECO:0007669"/>
    <property type="project" value="TreeGrafter"/>
</dbReference>
<dbReference type="SUPFAM" id="SSF52768">
    <property type="entry name" value="Arginase/deacetylase"/>
    <property type="match status" value="1"/>
</dbReference>
<feature type="binding site" evidence="4">
    <location>
        <position position="91"/>
    </location>
    <ligand>
        <name>Mn(2+)</name>
        <dbReference type="ChEBI" id="CHEBI:29035"/>
        <label>1</label>
    </ligand>
</feature>
<evidence type="ECO:0000313" key="8">
    <source>
        <dbReference type="Proteomes" id="UP000226712"/>
    </source>
</evidence>
<evidence type="ECO:0000313" key="7">
    <source>
        <dbReference type="EMBL" id="MAG18139.1"/>
    </source>
</evidence>
<evidence type="ECO:0000256" key="6">
    <source>
        <dbReference type="RuleBase" id="RU003684"/>
    </source>
</evidence>
<dbReference type="InterPro" id="IPR006035">
    <property type="entry name" value="Ureohydrolase"/>
</dbReference>
<evidence type="ECO:0000256" key="4">
    <source>
        <dbReference type="PIRSR" id="PIRSR036979-1"/>
    </source>
</evidence>
<dbReference type="PROSITE" id="PS51409">
    <property type="entry name" value="ARGINASE_2"/>
    <property type="match status" value="1"/>
</dbReference>
<comment type="caution">
    <text evidence="7">The sequence shown here is derived from an EMBL/GenBank/DDBJ whole genome shotgun (WGS) entry which is preliminary data.</text>
</comment>
<gene>
    <name evidence="7" type="ORF">CL944_01555</name>
</gene>
<protein>
    <recommendedName>
        <fullName evidence="9">Agmatinase</fullName>
    </recommendedName>
</protein>
<evidence type="ECO:0008006" key="9">
    <source>
        <dbReference type="Google" id="ProtNLM"/>
    </source>
</evidence>
<dbReference type="InterPro" id="IPR020855">
    <property type="entry name" value="Ureohydrolase_Mn_BS"/>
</dbReference>
<keyword evidence="3 4" id="KW-0464">Manganese</keyword>
<feature type="binding site" evidence="4">
    <location>
        <position position="180"/>
    </location>
    <ligand>
        <name>Mn(2+)</name>
        <dbReference type="ChEBI" id="CHEBI:29035"/>
        <label>1</label>
    </ligand>
</feature>
<keyword evidence="2 6" id="KW-0378">Hydrolase</keyword>
<evidence type="ECO:0000256" key="3">
    <source>
        <dbReference type="ARBA" id="ARBA00023211"/>
    </source>
</evidence>
<evidence type="ECO:0000256" key="5">
    <source>
        <dbReference type="PROSITE-ProRule" id="PRU00742"/>
    </source>
</evidence>